<dbReference type="Proteomes" id="UP000022611">
    <property type="component" value="Unassembled WGS sequence"/>
</dbReference>
<comment type="caution">
    <text evidence="1">The sequence shown here is derived from an EMBL/GenBank/DDBJ whole genome shotgun (WGS) entry which is preliminary data.</text>
</comment>
<evidence type="ECO:0000313" key="1">
    <source>
        <dbReference type="EMBL" id="EXF94052.1"/>
    </source>
</evidence>
<dbReference type="AlphaFoldDB" id="A0A010T9L5"/>
<organism evidence="1 2">
    <name type="scientific">Pseudomonas fluorescens HK44</name>
    <dbReference type="NCBI Taxonomy" id="1042209"/>
    <lineage>
        <taxon>Bacteria</taxon>
        <taxon>Pseudomonadati</taxon>
        <taxon>Pseudomonadota</taxon>
        <taxon>Gammaproteobacteria</taxon>
        <taxon>Pseudomonadales</taxon>
        <taxon>Pseudomonadaceae</taxon>
        <taxon>Pseudomonas</taxon>
    </lineage>
</organism>
<gene>
    <name evidence="1" type="ORF">HK44_002970</name>
</gene>
<dbReference type="EMBL" id="AFOY02000015">
    <property type="protein sequence ID" value="EXF94052.1"/>
    <property type="molecule type" value="Genomic_DNA"/>
</dbReference>
<accession>A0A010T9L5</accession>
<evidence type="ECO:0000313" key="2">
    <source>
        <dbReference type="Proteomes" id="UP000022611"/>
    </source>
</evidence>
<protein>
    <submittedName>
        <fullName evidence="1">Uncharacterized protein</fullName>
    </submittedName>
</protein>
<sequence length="48" mass="5044">MILGSVNRHLHRDEQAGQAVLFFGTGYFCKAASKGFAGGHHGLGASQI</sequence>
<reference evidence="1 2" key="1">
    <citation type="journal article" date="2011" name="J. Bacteriol.">
        <title>Draft genome sequence of the polycyclic aromatic hydrocarbon-degrading, genetically engineered bioluminescent bioreporter Pseudomonas fluorescens HK44.</title>
        <authorList>
            <person name="Chauhan A."/>
            <person name="Layton A.C."/>
            <person name="Williams D.E."/>
            <person name="Smartt A.E."/>
            <person name="Ripp S."/>
            <person name="Karpinets T.V."/>
            <person name="Brown S.D."/>
            <person name="Sayler G.S."/>
        </authorList>
    </citation>
    <scope>NUCLEOTIDE SEQUENCE [LARGE SCALE GENOMIC DNA]</scope>
    <source>
        <strain evidence="1 2">HK44</strain>
    </source>
</reference>
<name>A0A010T9L5_PSEFL</name>
<dbReference type="HOGENOM" id="CLU_3156819_0_0_6"/>
<proteinExistence type="predicted"/>